<dbReference type="CDD" id="cd00159">
    <property type="entry name" value="RhoGAP"/>
    <property type="match status" value="1"/>
</dbReference>
<dbReference type="GO" id="GO:0007165">
    <property type="term" value="P:signal transduction"/>
    <property type="evidence" value="ECO:0007669"/>
    <property type="project" value="InterPro"/>
</dbReference>
<feature type="transmembrane region" description="Helical" evidence="8">
    <location>
        <begin position="209"/>
        <end position="235"/>
    </location>
</feature>
<feature type="compositionally biased region" description="Polar residues" evidence="7">
    <location>
        <begin position="1515"/>
        <end position="1524"/>
    </location>
</feature>
<sequence length="1536" mass="166416">MTGFSATTAELVSRAYTLVARADAGNSTAAPKAPDQGGLISGSDPTIYDPKNPLGIIIIFTQALGMLLRRIRQPKVIAEVIGGILLGPSVCGHIPGFTQHIFPAPSRPYLSLVANVGLVLFLFIVGLELDVTFLRRNARLSVIIGMGGMLLPFGIGAGFSRVIYKNFVSPETEYTHFMLFMGVCFAITAFPVLCRILTELRLLDTTVGVVVLSAGVGNDIVGWILLALAVSLVNAASGLTALWILLATIGWALVVLFPGRLFIKWLGRKTGSTESGPTPFFITFVLVFMFASAFFTDVIGVHPIFGGFIVGISVPREGKLNILITEKIEDFVMMLMLPLYFALSGLNTDLGTLNEGKTWGFIISIGLLDFTGKFTGCSTAARLAGFKKREAFTVGTLMSCKGLVELIVLNVGLTAGILDTRLFSMFVIEALWLTFMTSPIVQAIYPPKHQTRVIGGKINVEAPASSVSETPVKRSSDWTEDGESSWRVRFTATLDKIEHLPAMMSLAELFQPVQKIPALESKRTEIQRSRVDALRLIELSDRTSAVMKSATADTLLHTDPLITVFRTFGGINDFPVSSALAVVPYDHFAESVGEHVRTTNSQMLLTSWVLEHTEHHVATPTNPLEGMFRSGGSDLASAAVHSQFLRNLFATSTVDVALFVDPGLGATSQESFGRRGKKHILLPFFGGPDDRLALSLVLQLCANPDISATVVRITKSDELQQVHSDASVALEKVPLDTVISTAGMADTMYGHMTTQTRLQSETADNVMWTKYTTASDSHPDNVVSALTRIQFVATSTPAPLARIAEIARGKKQEVEREHTRFLVMLGRSRRLATESHQKELTTFMHERGSSVNSDVRKTLGDVATAFVLSDVNAGLVVLVLYSTLNHHVHMRRGPQVSLSLKQRLGQLATSASTPSTPLSPQDSATSPRKSYFPTWGPKRGRAQSDDLPEPQDEERMQEVVSRFIFQAGVDFEVIICACAFPDPRDVSYDLLLTRVLAYLDLYVESDYTVVFFAAGNKHTPGWNWIWRAYRSLSRKYRKHLKKLYIVHSTWFSKMLVSLAGAVVSPKFFRKIQYIKTLSELAQYVPLTQIDIPPPVYHRENLRFEKQVILPVAHRSNLFGIPLEDLMGADSEKGGIPRVVKDCALYLRSTGMTDEGLFRRSPNTVMLNQAKQAYDRGHPVSLASFGDAHLAAVLLKKFLKDLPEPIVPEGCYPIIKRCPLPSDDPADMAAVMYIRESILPALHSHAAVVLLSYVLHLMHDVSLRSAINKMDAQNLAIVLAPNLVAGTNPARDVAMCFMSGPALFPGHVPSSVNEGKMTLAAVLKICIERYFEVFDDIPDRAEAVGPTASNSMEVMSSPDDAKSDASSDASMLVMKVGLNESSSPPPSSWGGATPAGRRSRYRVMSTPPSAMPTSAFSAPNLASSGLGATRSLYGGGNADASTAAGTIRGKTRSLLSIEKAINANGGRGSITIGKTVGTLKAAGAAVEAVSVTASGFFTPPSGQSTPSELAADRDLSASTSGSVRASTKPRELSEVTE</sequence>
<accession>A0A165CYG6</accession>
<feature type="transmembrane region" description="Helical" evidence="8">
    <location>
        <begin position="141"/>
        <end position="164"/>
    </location>
</feature>
<keyword evidence="3 8" id="KW-0812">Transmembrane</keyword>
<comment type="subcellular location">
    <subcellularLocation>
        <location evidence="1">Membrane</location>
        <topology evidence="1">Multi-pass membrane protein</topology>
    </subcellularLocation>
</comment>
<dbReference type="SMART" id="SM00324">
    <property type="entry name" value="RhoGAP"/>
    <property type="match status" value="1"/>
</dbReference>
<feature type="region of interest" description="Disordered" evidence="7">
    <location>
        <begin position="1377"/>
        <end position="1398"/>
    </location>
</feature>
<feature type="compositionally biased region" description="Low complexity" evidence="7">
    <location>
        <begin position="908"/>
        <end position="920"/>
    </location>
</feature>
<gene>
    <name evidence="10" type="ORF">EXIGLDRAFT_701436</name>
</gene>
<dbReference type="GO" id="GO:0016020">
    <property type="term" value="C:membrane"/>
    <property type="evidence" value="ECO:0007669"/>
    <property type="project" value="UniProtKB-SubCell"/>
</dbReference>
<evidence type="ECO:0000313" key="11">
    <source>
        <dbReference type="Proteomes" id="UP000077266"/>
    </source>
</evidence>
<dbReference type="GO" id="GO:1902600">
    <property type="term" value="P:proton transmembrane transport"/>
    <property type="evidence" value="ECO:0007669"/>
    <property type="project" value="InterPro"/>
</dbReference>
<feature type="domain" description="Rho-GAP" evidence="9">
    <location>
        <begin position="1120"/>
        <end position="1333"/>
    </location>
</feature>
<dbReference type="Gene3D" id="3.40.525.10">
    <property type="entry name" value="CRAL-TRIO lipid binding domain"/>
    <property type="match status" value="1"/>
</dbReference>
<dbReference type="InterPro" id="IPR036865">
    <property type="entry name" value="CRAL-TRIO_dom_sf"/>
</dbReference>
<dbReference type="InterPro" id="IPR000198">
    <property type="entry name" value="RhoGAP_dom"/>
</dbReference>
<dbReference type="SUPFAM" id="SSF48350">
    <property type="entry name" value="GTPase activation domain, GAP"/>
    <property type="match status" value="1"/>
</dbReference>
<evidence type="ECO:0000256" key="7">
    <source>
        <dbReference type="SAM" id="MobiDB-lite"/>
    </source>
</evidence>
<feature type="transmembrane region" description="Helical" evidence="8">
    <location>
        <begin position="241"/>
        <end position="263"/>
    </location>
</feature>
<feature type="transmembrane region" description="Helical" evidence="8">
    <location>
        <begin position="109"/>
        <end position="129"/>
    </location>
</feature>
<dbReference type="InterPro" id="IPR008936">
    <property type="entry name" value="Rho_GTPase_activation_prot"/>
</dbReference>
<feature type="compositionally biased region" description="Polar residues" evidence="7">
    <location>
        <begin position="1496"/>
        <end position="1506"/>
    </location>
</feature>
<dbReference type="InParanoid" id="A0A165CYG6"/>
<dbReference type="PANTHER" id="PTHR32468">
    <property type="entry name" value="CATION/H + ANTIPORTER"/>
    <property type="match status" value="1"/>
</dbReference>
<evidence type="ECO:0000256" key="3">
    <source>
        <dbReference type="ARBA" id="ARBA00022692"/>
    </source>
</evidence>
<proteinExistence type="predicted"/>
<dbReference type="InterPro" id="IPR001251">
    <property type="entry name" value="CRAL-TRIO_dom"/>
</dbReference>
<dbReference type="InterPro" id="IPR050794">
    <property type="entry name" value="CPA2_transporter"/>
</dbReference>
<dbReference type="OrthoDB" id="2687058at2759"/>
<dbReference type="EMBL" id="KV426271">
    <property type="protein sequence ID" value="KZV83435.1"/>
    <property type="molecule type" value="Genomic_DNA"/>
</dbReference>
<dbReference type="Pfam" id="PF13716">
    <property type="entry name" value="CRAL_TRIO_2"/>
    <property type="match status" value="1"/>
</dbReference>
<evidence type="ECO:0000256" key="8">
    <source>
        <dbReference type="SAM" id="Phobius"/>
    </source>
</evidence>
<feature type="compositionally biased region" description="Basic and acidic residues" evidence="7">
    <location>
        <begin position="1527"/>
        <end position="1536"/>
    </location>
</feature>
<keyword evidence="5" id="KW-0406">Ion transport</keyword>
<dbReference type="InterPro" id="IPR038770">
    <property type="entry name" value="Na+/solute_symporter_sf"/>
</dbReference>
<keyword evidence="4 8" id="KW-1133">Transmembrane helix</keyword>
<feature type="region of interest" description="Disordered" evidence="7">
    <location>
        <begin position="908"/>
        <end position="952"/>
    </location>
</feature>
<dbReference type="Gene3D" id="1.10.555.10">
    <property type="entry name" value="Rho GTPase activation protein"/>
    <property type="match status" value="1"/>
</dbReference>
<evidence type="ECO:0000256" key="6">
    <source>
        <dbReference type="ARBA" id="ARBA00023136"/>
    </source>
</evidence>
<reference evidence="10 11" key="1">
    <citation type="journal article" date="2016" name="Mol. Biol. Evol.">
        <title>Comparative Genomics of Early-Diverging Mushroom-Forming Fungi Provides Insights into the Origins of Lignocellulose Decay Capabilities.</title>
        <authorList>
            <person name="Nagy L.G."/>
            <person name="Riley R."/>
            <person name="Tritt A."/>
            <person name="Adam C."/>
            <person name="Daum C."/>
            <person name="Floudas D."/>
            <person name="Sun H."/>
            <person name="Yadav J.S."/>
            <person name="Pangilinan J."/>
            <person name="Larsson K.H."/>
            <person name="Matsuura K."/>
            <person name="Barry K."/>
            <person name="Labutti K."/>
            <person name="Kuo R."/>
            <person name="Ohm R.A."/>
            <person name="Bhattacharya S.S."/>
            <person name="Shirouzu T."/>
            <person name="Yoshinaga Y."/>
            <person name="Martin F.M."/>
            <person name="Grigoriev I.V."/>
            <person name="Hibbett D.S."/>
        </authorList>
    </citation>
    <scope>NUCLEOTIDE SEQUENCE [LARGE SCALE GENOMIC DNA]</scope>
    <source>
        <strain evidence="10 11">HHB12029</strain>
    </source>
</reference>
<dbReference type="SUPFAM" id="SSF52087">
    <property type="entry name" value="CRAL/TRIO domain"/>
    <property type="match status" value="1"/>
</dbReference>
<dbReference type="Gene3D" id="1.20.1530.20">
    <property type="match status" value="1"/>
</dbReference>
<dbReference type="Pfam" id="PF00620">
    <property type="entry name" value="RhoGAP"/>
    <property type="match status" value="1"/>
</dbReference>
<dbReference type="FunCoup" id="A0A165CYG6">
    <property type="interactions" value="21"/>
</dbReference>
<feature type="transmembrane region" description="Helical" evidence="8">
    <location>
        <begin position="176"/>
        <end position="197"/>
    </location>
</feature>
<protein>
    <recommendedName>
        <fullName evidence="9">Rho-GAP domain-containing protein</fullName>
    </recommendedName>
</protein>
<dbReference type="Proteomes" id="UP000077266">
    <property type="component" value="Unassembled WGS sequence"/>
</dbReference>
<keyword evidence="6 8" id="KW-0472">Membrane</keyword>
<evidence type="ECO:0000256" key="5">
    <source>
        <dbReference type="ARBA" id="ARBA00023065"/>
    </source>
</evidence>
<feature type="transmembrane region" description="Helical" evidence="8">
    <location>
        <begin position="76"/>
        <end position="97"/>
    </location>
</feature>
<evidence type="ECO:0000259" key="9">
    <source>
        <dbReference type="PROSITE" id="PS50238"/>
    </source>
</evidence>
<keyword evidence="11" id="KW-1185">Reference proteome</keyword>
<dbReference type="CDD" id="cd00170">
    <property type="entry name" value="SEC14"/>
    <property type="match status" value="1"/>
</dbReference>
<evidence type="ECO:0000256" key="2">
    <source>
        <dbReference type="ARBA" id="ARBA00022448"/>
    </source>
</evidence>
<evidence type="ECO:0000256" key="4">
    <source>
        <dbReference type="ARBA" id="ARBA00022989"/>
    </source>
</evidence>
<dbReference type="PROSITE" id="PS50238">
    <property type="entry name" value="RHOGAP"/>
    <property type="match status" value="1"/>
</dbReference>
<dbReference type="InterPro" id="IPR006153">
    <property type="entry name" value="Cation/H_exchanger_TM"/>
</dbReference>
<name>A0A165CYG6_EXIGL</name>
<dbReference type="STRING" id="1314781.A0A165CYG6"/>
<organism evidence="10 11">
    <name type="scientific">Exidia glandulosa HHB12029</name>
    <dbReference type="NCBI Taxonomy" id="1314781"/>
    <lineage>
        <taxon>Eukaryota</taxon>
        <taxon>Fungi</taxon>
        <taxon>Dikarya</taxon>
        <taxon>Basidiomycota</taxon>
        <taxon>Agaricomycotina</taxon>
        <taxon>Agaricomycetes</taxon>
        <taxon>Auriculariales</taxon>
        <taxon>Exidiaceae</taxon>
        <taxon>Exidia</taxon>
    </lineage>
</organism>
<dbReference type="Pfam" id="PF00999">
    <property type="entry name" value="Na_H_Exchanger"/>
    <property type="match status" value="1"/>
</dbReference>
<keyword evidence="2" id="KW-0813">Transport</keyword>
<evidence type="ECO:0000313" key="10">
    <source>
        <dbReference type="EMBL" id="KZV83435.1"/>
    </source>
</evidence>
<dbReference type="GO" id="GO:0015297">
    <property type="term" value="F:antiporter activity"/>
    <property type="evidence" value="ECO:0007669"/>
    <property type="project" value="InterPro"/>
</dbReference>
<feature type="region of interest" description="Disordered" evidence="7">
    <location>
        <begin position="1496"/>
        <end position="1536"/>
    </location>
</feature>
<evidence type="ECO:0000256" key="1">
    <source>
        <dbReference type="ARBA" id="ARBA00004141"/>
    </source>
</evidence>
<dbReference type="PANTHER" id="PTHR32468:SF0">
    <property type="entry name" value="K(+)_H(+) ANTIPORTER 1"/>
    <property type="match status" value="1"/>
</dbReference>